<evidence type="ECO:0000256" key="2">
    <source>
        <dbReference type="ARBA" id="ARBA00022475"/>
    </source>
</evidence>
<evidence type="ECO:0000256" key="3">
    <source>
        <dbReference type="ARBA" id="ARBA00022692"/>
    </source>
</evidence>
<dbReference type="InterPro" id="IPR050450">
    <property type="entry name" value="COX15/CtaA_HemeA_synthase"/>
</dbReference>
<keyword evidence="9 12" id="KW-0472">Membrane</keyword>
<comment type="subcellular location">
    <subcellularLocation>
        <location evidence="1">Membrane</location>
        <topology evidence="1">Multi-pass membrane protein</topology>
    </subcellularLocation>
</comment>
<dbReference type="PANTHER" id="PTHR35457:SF1">
    <property type="entry name" value="HEME A SYNTHASE"/>
    <property type="match status" value="1"/>
</dbReference>
<keyword evidence="14" id="KW-1185">Reference proteome</keyword>
<sequence length="325" mass="35385">MIMFRKLTLLAVVWTLCVVVLGAYVRLSDAGLGCPDWPGCYGKATPIHAVDEILAAHAEAPHGPVSMAKAWKEMVHRYLASALGLLVLVLAVMAVKHRDRLRQSPLLAVSIFFVVCFQGALGMWTVTKLLKPAIVTSHLIGGMTLVAMLTWLALRQRDWARVERAGGFRLAAFVGLLVVTCQIILGGWVSTNYAAVVCTDFPTCQGALVPQMDFRDAFHVLRELGQTPEGELLSMANLTAIHWLHRLGALVTFCFIGILSWRLYAQGVLRSLALAIAGMLLVQVGLGISNVVFHLPLSVAVLHNAGAAMLLLLMVVLNYRLAQCR</sequence>
<feature type="transmembrane region" description="Helical" evidence="12">
    <location>
        <begin position="133"/>
        <end position="154"/>
    </location>
</feature>
<feature type="transmembrane region" description="Helical" evidence="12">
    <location>
        <begin position="75"/>
        <end position="94"/>
    </location>
</feature>
<evidence type="ECO:0000313" key="14">
    <source>
        <dbReference type="Proteomes" id="UP001156706"/>
    </source>
</evidence>
<comment type="pathway">
    <text evidence="11">Porphyrin-containing compound metabolism.</text>
</comment>
<reference evidence="14" key="1">
    <citation type="journal article" date="2019" name="Int. J. Syst. Evol. Microbiol.">
        <title>The Global Catalogue of Microorganisms (GCM) 10K type strain sequencing project: providing services to taxonomists for standard genome sequencing and annotation.</title>
        <authorList>
            <consortium name="The Broad Institute Genomics Platform"/>
            <consortium name="The Broad Institute Genome Sequencing Center for Infectious Disease"/>
            <person name="Wu L."/>
            <person name="Ma J."/>
        </authorList>
    </citation>
    <scope>NUCLEOTIDE SEQUENCE [LARGE SCALE GENOMIC DNA]</scope>
    <source>
        <strain evidence="14">NBRC 110044</strain>
    </source>
</reference>
<gene>
    <name evidence="13" type="ORF">GCM10007907_02780</name>
</gene>
<keyword evidence="6" id="KW-0560">Oxidoreductase</keyword>
<evidence type="ECO:0000256" key="8">
    <source>
        <dbReference type="ARBA" id="ARBA00023133"/>
    </source>
</evidence>
<evidence type="ECO:0000256" key="12">
    <source>
        <dbReference type="SAM" id="Phobius"/>
    </source>
</evidence>
<name>A0ABQ5YAK7_9NEIS</name>
<dbReference type="Pfam" id="PF02628">
    <property type="entry name" value="COX15-CtaA"/>
    <property type="match status" value="1"/>
</dbReference>
<keyword evidence="5 12" id="KW-1133">Transmembrane helix</keyword>
<keyword evidence="10" id="KW-1015">Disulfide bond</keyword>
<keyword evidence="7" id="KW-0408">Iron</keyword>
<feature type="transmembrane region" description="Helical" evidence="12">
    <location>
        <begin position="272"/>
        <end position="293"/>
    </location>
</feature>
<proteinExistence type="predicted"/>
<evidence type="ECO:0000256" key="9">
    <source>
        <dbReference type="ARBA" id="ARBA00023136"/>
    </source>
</evidence>
<feature type="transmembrane region" description="Helical" evidence="12">
    <location>
        <begin position="106"/>
        <end position="127"/>
    </location>
</feature>
<evidence type="ECO:0000256" key="11">
    <source>
        <dbReference type="ARBA" id="ARBA00023444"/>
    </source>
</evidence>
<dbReference type="PANTHER" id="PTHR35457">
    <property type="entry name" value="HEME A SYNTHASE"/>
    <property type="match status" value="1"/>
</dbReference>
<keyword evidence="4" id="KW-0479">Metal-binding</keyword>
<evidence type="ECO:0000256" key="10">
    <source>
        <dbReference type="ARBA" id="ARBA00023157"/>
    </source>
</evidence>
<keyword evidence="3 12" id="KW-0812">Transmembrane</keyword>
<feature type="transmembrane region" description="Helical" evidence="12">
    <location>
        <begin position="299"/>
        <end position="319"/>
    </location>
</feature>
<protein>
    <submittedName>
        <fullName evidence="13">Cytochrome oxidase assembly protein</fullName>
    </submittedName>
</protein>
<organism evidence="13 14">
    <name type="scientific">Chitinimonas prasina</name>
    <dbReference type="NCBI Taxonomy" id="1434937"/>
    <lineage>
        <taxon>Bacteria</taxon>
        <taxon>Pseudomonadati</taxon>
        <taxon>Pseudomonadota</taxon>
        <taxon>Betaproteobacteria</taxon>
        <taxon>Neisseriales</taxon>
        <taxon>Chitinibacteraceae</taxon>
        <taxon>Chitinimonas</taxon>
    </lineage>
</organism>
<accession>A0ABQ5YAK7</accession>
<dbReference type="InterPro" id="IPR003780">
    <property type="entry name" value="COX15/CtaA_fam"/>
</dbReference>
<evidence type="ECO:0000256" key="5">
    <source>
        <dbReference type="ARBA" id="ARBA00022989"/>
    </source>
</evidence>
<evidence type="ECO:0000256" key="4">
    <source>
        <dbReference type="ARBA" id="ARBA00022723"/>
    </source>
</evidence>
<comment type="caution">
    <text evidence="13">The sequence shown here is derived from an EMBL/GenBank/DDBJ whole genome shotgun (WGS) entry which is preliminary data.</text>
</comment>
<evidence type="ECO:0000313" key="13">
    <source>
        <dbReference type="EMBL" id="GLR11488.1"/>
    </source>
</evidence>
<dbReference type="EMBL" id="BSOG01000001">
    <property type="protein sequence ID" value="GLR11488.1"/>
    <property type="molecule type" value="Genomic_DNA"/>
</dbReference>
<keyword evidence="2" id="KW-1003">Cell membrane</keyword>
<evidence type="ECO:0000256" key="6">
    <source>
        <dbReference type="ARBA" id="ARBA00023002"/>
    </source>
</evidence>
<evidence type="ECO:0000256" key="7">
    <source>
        <dbReference type="ARBA" id="ARBA00023004"/>
    </source>
</evidence>
<keyword evidence="8" id="KW-0350">Heme biosynthesis</keyword>
<feature type="transmembrane region" description="Helical" evidence="12">
    <location>
        <begin position="166"/>
        <end position="185"/>
    </location>
</feature>
<evidence type="ECO:0000256" key="1">
    <source>
        <dbReference type="ARBA" id="ARBA00004141"/>
    </source>
</evidence>
<dbReference type="Proteomes" id="UP001156706">
    <property type="component" value="Unassembled WGS sequence"/>
</dbReference>
<feature type="transmembrane region" description="Helical" evidence="12">
    <location>
        <begin position="243"/>
        <end position="265"/>
    </location>
</feature>